<keyword evidence="2 6" id="KW-0551">Lipid droplet</keyword>
<dbReference type="GO" id="GO:0048608">
    <property type="term" value="P:reproductive structure development"/>
    <property type="evidence" value="ECO:0007669"/>
    <property type="project" value="UniProtKB-ARBA"/>
</dbReference>
<dbReference type="GO" id="GO:0016020">
    <property type="term" value="C:membrane"/>
    <property type="evidence" value="ECO:0007669"/>
    <property type="project" value="UniProtKB-SubCell"/>
</dbReference>
<gene>
    <name evidence="8" type="ORF">AMTR_s00111p00122760</name>
</gene>
<keyword evidence="3 7" id="KW-0812">Transmembrane</keyword>
<dbReference type="OrthoDB" id="690239at2759"/>
<dbReference type="PROSITE" id="PS00811">
    <property type="entry name" value="OLEOSINS"/>
    <property type="match status" value="1"/>
</dbReference>
<reference evidence="9" key="1">
    <citation type="journal article" date="2013" name="Science">
        <title>The Amborella genome and the evolution of flowering plants.</title>
        <authorList>
            <consortium name="Amborella Genome Project"/>
        </authorList>
    </citation>
    <scope>NUCLEOTIDE SEQUENCE [LARGE SCALE GENOMIC DNA]</scope>
</reference>
<dbReference type="eggNOG" id="ENOG502RZIP">
    <property type="taxonomic scope" value="Eukaryota"/>
</dbReference>
<proteinExistence type="inferred from homology"/>
<dbReference type="PANTHER" id="PTHR33203:SF24">
    <property type="entry name" value="OLEOSIN"/>
    <property type="match status" value="1"/>
</dbReference>
<feature type="transmembrane region" description="Helical" evidence="7">
    <location>
        <begin position="73"/>
        <end position="98"/>
    </location>
</feature>
<keyword evidence="9" id="KW-1185">Reference proteome</keyword>
<keyword evidence="4 7" id="KW-1133">Transmembrane helix</keyword>
<evidence type="ECO:0000256" key="1">
    <source>
        <dbReference type="ARBA" id="ARBA00010858"/>
    </source>
</evidence>
<dbReference type="OMA" id="ITAMSWI"/>
<accession>W1NY11</accession>
<evidence type="ECO:0000256" key="4">
    <source>
        <dbReference type="ARBA" id="ARBA00022989"/>
    </source>
</evidence>
<dbReference type="GO" id="GO:0009791">
    <property type="term" value="P:post-embryonic development"/>
    <property type="evidence" value="ECO:0007669"/>
    <property type="project" value="UniProtKB-ARBA"/>
</dbReference>
<dbReference type="GO" id="GO:0019915">
    <property type="term" value="P:lipid storage"/>
    <property type="evidence" value="ECO:0000318"/>
    <property type="project" value="GO_Central"/>
</dbReference>
<dbReference type="InterPro" id="IPR000136">
    <property type="entry name" value="Oleosin"/>
</dbReference>
<evidence type="ECO:0000313" key="9">
    <source>
        <dbReference type="Proteomes" id="UP000017836"/>
    </source>
</evidence>
<sequence length="137" mass="14068">MADRRSQLALSRSDQDITPKSHKVVKGLTAATLGGGSLVASGLTLTGTIIAITIATPLLVIFSPILVPAAGALLLATAGFVTSGGFAVAAIIAFSWMYGYVMGKHPPGAKTLDQAKAMVASKAQDLKEQYASHTQSQ</sequence>
<organism evidence="8 9">
    <name type="scientific">Amborella trichopoda</name>
    <dbReference type="NCBI Taxonomy" id="13333"/>
    <lineage>
        <taxon>Eukaryota</taxon>
        <taxon>Viridiplantae</taxon>
        <taxon>Streptophyta</taxon>
        <taxon>Embryophyta</taxon>
        <taxon>Tracheophyta</taxon>
        <taxon>Spermatophyta</taxon>
        <taxon>Magnoliopsida</taxon>
        <taxon>Amborellales</taxon>
        <taxon>Amborellaceae</taxon>
        <taxon>Amborella</taxon>
    </lineage>
</organism>
<evidence type="ECO:0000256" key="6">
    <source>
        <dbReference type="RuleBase" id="RU000540"/>
    </source>
</evidence>
<evidence type="ECO:0000256" key="7">
    <source>
        <dbReference type="SAM" id="Phobius"/>
    </source>
</evidence>
<dbReference type="PANTHER" id="PTHR33203">
    <property type="entry name" value="OLEOSIN"/>
    <property type="match status" value="1"/>
</dbReference>
<dbReference type="GO" id="GO:0012511">
    <property type="term" value="C:monolayer-surrounded lipid storage body"/>
    <property type="evidence" value="ECO:0007669"/>
    <property type="project" value="InterPro"/>
</dbReference>
<feature type="transmembrane region" description="Helical" evidence="7">
    <location>
        <begin position="38"/>
        <end position="61"/>
    </location>
</feature>
<name>W1NY11_AMBTC</name>
<dbReference type="Pfam" id="PF01277">
    <property type="entry name" value="Oleosin"/>
    <property type="match status" value="1"/>
</dbReference>
<keyword evidence="5 7" id="KW-0472">Membrane</keyword>
<dbReference type="HOGENOM" id="CLU_101983_2_0_1"/>
<dbReference type="EMBL" id="KI394940">
    <property type="protein sequence ID" value="ERN00229.1"/>
    <property type="molecule type" value="Genomic_DNA"/>
</dbReference>
<dbReference type="AlphaFoldDB" id="W1NY11"/>
<evidence type="ECO:0000256" key="2">
    <source>
        <dbReference type="ARBA" id="ARBA00022677"/>
    </source>
</evidence>
<comment type="similarity">
    <text evidence="1 6">Belongs to the oleosin family.</text>
</comment>
<dbReference type="Proteomes" id="UP000017836">
    <property type="component" value="Unassembled WGS sequence"/>
</dbReference>
<dbReference type="KEGG" id="atr:18428276"/>
<dbReference type="Gramene" id="ERN00229">
    <property type="protein sequence ID" value="ERN00229"/>
    <property type="gene ID" value="AMTR_s00111p00122760"/>
</dbReference>
<protein>
    <recommendedName>
        <fullName evidence="6">Oleosin</fullName>
    </recommendedName>
</protein>
<evidence type="ECO:0000313" key="8">
    <source>
        <dbReference type="EMBL" id="ERN00229.1"/>
    </source>
</evidence>
<evidence type="ECO:0000256" key="3">
    <source>
        <dbReference type="ARBA" id="ARBA00022692"/>
    </source>
</evidence>
<evidence type="ECO:0000256" key="5">
    <source>
        <dbReference type="ARBA" id="ARBA00023136"/>
    </source>
</evidence>
<comment type="subcellular location">
    <subcellularLocation>
        <location evidence="6">Lipid droplet</location>
    </subcellularLocation>
    <subcellularLocation>
        <location evidence="6">Membrane</location>
        <topology evidence="6">Multi-pass membrane protein</topology>
    </subcellularLocation>
</comment>